<feature type="transmembrane region" description="Helical" evidence="9">
    <location>
        <begin position="363"/>
        <end position="382"/>
    </location>
</feature>
<feature type="transmembrane region" description="Helical" evidence="9">
    <location>
        <begin position="86"/>
        <end position="104"/>
    </location>
</feature>
<feature type="transmembrane region" description="Helical" evidence="9">
    <location>
        <begin position="267"/>
        <end position="293"/>
    </location>
</feature>
<evidence type="ECO:0000256" key="2">
    <source>
        <dbReference type="ARBA" id="ARBA00010992"/>
    </source>
</evidence>
<keyword evidence="6 9" id="KW-0472">Membrane</keyword>
<evidence type="ECO:0000313" key="12">
    <source>
        <dbReference type="Proteomes" id="UP001629113"/>
    </source>
</evidence>
<dbReference type="InterPro" id="IPR005829">
    <property type="entry name" value="Sugar_transporter_CS"/>
</dbReference>
<feature type="transmembrane region" description="Helical" evidence="9">
    <location>
        <begin position="434"/>
        <end position="453"/>
    </location>
</feature>
<dbReference type="InterPro" id="IPR036259">
    <property type="entry name" value="MFS_trans_sf"/>
</dbReference>
<dbReference type="InterPro" id="IPR050360">
    <property type="entry name" value="MFS_Sugar_Transporters"/>
</dbReference>
<keyword evidence="12" id="KW-1185">Reference proteome</keyword>
<dbReference type="Gene3D" id="1.20.1250.20">
    <property type="entry name" value="MFS general substrate transporter like domains"/>
    <property type="match status" value="1"/>
</dbReference>
<dbReference type="NCBIfam" id="TIGR00879">
    <property type="entry name" value="SP"/>
    <property type="match status" value="1"/>
</dbReference>
<comment type="similarity">
    <text evidence="2 7">Belongs to the major facilitator superfamily. Sugar transporter (TC 2.A.1.1) family.</text>
</comment>
<dbReference type="Proteomes" id="UP001629113">
    <property type="component" value="Unassembled WGS sequence"/>
</dbReference>
<evidence type="ECO:0000256" key="5">
    <source>
        <dbReference type="ARBA" id="ARBA00022989"/>
    </source>
</evidence>
<evidence type="ECO:0000313" key="11">
    <source>
        <dbReference type="EMBL" id="KAL3419400.1"/>
    </source>
</evidence>
<feature type="domain" description="Major facilitator superfamily (MFS) profile" evidence="10">
    <location>
        <begin position="18"/>
        <end position="456"/>
    </location>
</feature>
<dbReference type="InterPro" id="IPR005828">
    <property type="entry name" value="MFS_sugar_transport-like"/>
</dbReference>
<feature type="transmembrane region" description="Helical" evidence="9">
    <location>
        <begin position="177"/>
        <end position="200"/>
    </location>
</feature>
<dbReference type="PROSITE" id="PS00217">
    <property type="entry name" value="SUGAR_TRANSPORT_2"/>
    <property type="match status" value="1"/>
</dbReference>
<feature type="transmembrane region" description="Helical" evidence="9">
    <location>
        <begin position="110"/>
        <end position="133"/>
    </location>
</feature>
<dbReference type="PRINTS" id="PR00171">
    <property type="entry name" value="SUGRTRNSPORT"/>
</dbReference>
<dbReference type="PANTHER" id="PTHR48022">
    <property type="entry name" value="PLASTIDIC GLUCOSE TRANSPORTER 4"/>
    <property type="match status" value="1"/>
</dbReference>
<accession>A0ABR4P7Y2</accession>
<feature type="transmembrane region" description="Helical" evidence="9">
    <location>
        <begin position="403"/>
        <end position="422"/>
    </location>
</feature>
<evidence type="ECO:0000256" key="4">
    <source>
        <dbReference type="ARBA" id="ARBA00022692"/>
    </source>
</evidence>
<organism evidence="11 12">
    <name type="scientific">Phlyctema vagabunda</name>
    <dbReference type="NCBI Taxonomy" id="108571"/>
    <lineage>
        <taxon>Eukaryota</taxon>
        <taxon>Fungi</taxon>
        <taxon>Dikarya</taxon>
        <taxon>Ascomycota</taxon>
        <taxon>Pezizomycotina</taxon>
        <taxon>Leotiomycetes</taxon>
        <taxon>Helotiales</taxon>
        <taxon>Dermateaceae</taxon>
        <taxon>Phlyctema</taxon>
    </lineage>
</organism>
<sequence length="521" mass="57363">MGFLQTFIPPNDRYAALMLYGMVLSLCFNGYDAGIMTVILADEQFVDYYNVDATRSGVIATIPWATTGLAQLCIGGPLASWVGRLWALRISIVVMMIGVVVQVVPNTYPVLIVGRLITGLGFGCLYIATNLYVAECAPRTLRGSFVGTVSQFGYQLGTFIAFWAGYGMSDHKSPYNIAWRISNVIQIPIGLTFVILSFWYPESPRWLIEKDQIERSLATLAKIRSGKPDDDHVRLEFHELLTAYEYRKKFKGGYRGLFASKGMRKRLAYGVYAMALQQFGGIAALTMYAAIIYKSLGWDQGRQALAINGIQASLQLVIVLVNTFTVDKFGRKALLIAGFAIQALALLTLSSLTTAYPNNDNKAAAVVEIAMLFIVGLTYCWSNGPVTPAIASEIFPQEVRDKAFSLSLLGQTACLLALTQPWPTFNDQVGGKSYWLLFGLNVVALISVILILPETKGMSLERMDKVFGEVDAVAAGENEGAAEKIEALTYQEENKHLDRKEGNVVDEKAPQVEHHHNETLA</sequence>
<dbReference type="EMBL" id="JBFCZG010000008">
    <property type="protein sequence ID" value="KAL3419400.1"/>
    <property type="molecule type" value="Genomic_DNA"/>
</dbReference>
<feature type="transmembrane region" description="Helical" evidence="9">
    <location>
        <begin position="53"/>
        <end position="74"/>
    </location>
</feature>
<evidence type="ECO:0000256" key="6">
    <source>
        <dbReference type="ARBA" id="ARBA00023136"/>
    </source>
</evidence>
<feature type="transmembrane region" description="Helical" evidence="9">
    <location>
        <begin position="333"/>
        <end position="357"/>
    </location>
</feature>
<evidence type="ECO:0000259" key="10">
    <source>
        <dbReference type="PROSITE" id="PS50850"/>
    </source>
</evidence>
<evidence type="ECO:0000256" key="1">
    <source>
        <dbReference type="ARBA" id="ARBA00004141"/>
    </source>
</evidence>
<feature type="region of interest" description="Disordered" evidence="8">
    <location>
        <begin position="496"/>
        <end position="521"/>
    </location>
</feature>
<dbReference type="SUPFAM" id="SSF103473">
    <property type="entry name" value="MFS general substrate transporter"/>
    <property type="match status" value="1"/>
</dbReference>
<evidence type="ECO:0000256" key="7">
    <source>
        <dbReference type="RuleBase" id="RU003346"/>
    </source>
</evidence>
<feature type="transmembrane region" description="Helical" evidence="9">
    <location>
        <begin position="145"/>
        <end position="165"/>
    </location>
</feature>
<dbReference type="PROSITE" id="PS50850">
    <property type="entry name" value="MFS"/>
    <property type="match status" value="1"/>
</dbReference>
<comment type="caution">
    <text evidence="11">The sequence shown here is derived from an EMBL/GenBank/DDBJ whole genome shotgun (WGS) entry which is preliminary data.</text>
</comment>
<proteinExistence type="inferred from homology"/>
<evidence type="ECO:0000256" key="8">
    <source>
        <dbReference type="SAM" id="MobiDB-lite"/>
    </source>
</evidence>
<dbReference type="Pfam" id="PF00083">
    <property type="entry name" value="Sugar_tr"/>
    <property type="match status" value="1"/>
</dbReference>
<dbReference type="InterPro" id="IPR003663">
    <property type="entry name" value="Sugar/inositol_transpt"/>
</dbReference>
<dbReference type="PANTHER" id="PTHR48022:SF46">
    <property type="entry name" value="SUGAR TRANSPORTER, PUTATIVE (AFU_ORTHOLOGUE AFUA_1G11830)-RELATED"/>
    <property type="match status" value="1"/>
</dbReference>
<protein>
    <submittedName>
        <fullName evidence="11">Ascus development protein</fullName>
    </submittedName>
</protein>
<keyword evidence="5 9" id="KW-1133">Transmembrane helix</keyword>
<feature type="transmembrane region" description="Helical" evidence="9">
    <location>
        <begin position="305"/>
        <end position="326"/>
    </location>
</feature>
<evidence type="ECO:0000256" key="9">
    <source>
        <dbReference type="SAM" id="Phobius"/>
    </source>
</evidence>
<evidence type="ECO:0000256" key="3">
    <source>
        <dbReference type="ARBA" id="ARBA00022448"/>
    </source>
</evidence>
<name>A0ABR4P7Y2_9HELO</name>
<gene>
    <name evidence="11" type="ORF">PVAG01_09622</name>
</gene>
<keyword evidence="3 7" id="KW-0813">Transport</keyword>
<reference evidence="11 12" key="1">
    <citation type="submission" date="2024-06" db="EMBL/GenBank/DDBJ databases">
        <title>Complete genome of Phlyctema vagabunda strain 19-DSS-EL-015.</title>
        <authorList>
            <person name="Fiorenzani C."/>
        </authorList>
    </citation>
    <scope>NUCLEOTIDE SEQUENCE [LARGE SCALE GENOMIC DNA]</scope>
    <source>
        <strain evidence="11 12">19-DSS-EL-015</strain>
    </source>
</reference>
<keyword evidence="4 9" id="KW-0812">Transmembrane</keyword>
<dbReference type="InterPro" id="IPR020846">
    <property type="entry name" value="MFS_dom"/>
</dbReference>
<comment type="subcellular location">
    <subcellularLocation>
        <location evidence="1">Membrane</location>
        <topology evidence="1">Multi-pass membrane protein</topology>
    </subcellularLocation>
</comment>
<feature type="transmembrane region" description="Helical" evidence="9">
    <location>
        <begin position="17"/>
        <end position="41"/>
    </location>
</feature>